<gene>
    <name evidence="2" type="ORF">LDG_8250</name>
</gene>
<protein>
    <submittedName>
        <fullName evidence="2">Uncharacterized protein</fullName>
    </submittedName>
</protein>
<feature type="region of interest" description="Disordered" evidence="1">
    <location>
        <begin position="190"/>
        <end position="235"/>
    </location>
</feature>
<sequence>MIDRKTYNQLSSTFDEWEHKRLTQPNNKPQLILDYDEVLSDLEQIFTNEENSRSVEQSNHLMILDDDEVLSGFEKLLPDEENLSDVKPNSNPPGANLYNWKLNSGEVKVRQAEKIYSETWENFNVAMQNTESQKGNLYFFDLKSNRVRVTSAEKCYPNFRRINRHLNEWKWLDSESIPATSTSQITAETALDSDQNKKNTVTRSSSRLFDQKPTRTHLRDNQNVKESGSDFSLSM</sequence>
<feature type="compositionally biased region" description="Polar residues" evidence="1">
    <location>
        <begin position="198"/>
        <end position="208"/>
    </location>
</feature>
<dbReference type="RefSeq" id="WP_006872132.1">
    <property type="nucleotide sequence ID" value="NZ_JH413843.1"/>
</dbReference>
<proteinExistence type="predicted"/>
<dbReference type="EMBL" id="JH413843">
    <property type="protein sequence ID" value="EHL29957.1"/>
    <property type="molecule type" value="Genomic_DNA"/>
</dbReference>
<organism evidence="2 3">
    <name type="scientific">Legionella drancourtii LLAP12</name>
    <dbReference type="NCBI Taxonomy" id="658187"/>
    <lineage>
        <taxon>Bacteria</taxon>
        <taxon>Pseudomonadati</taxon>
        <taxon>Pseudomonadota</taxon>
        <taxon>Gammaproteobacteria</taxon>
        <taxon>Legionellales</taxon>
        <taxon>Legionellaceae</taxon>
        <taxon>Legionella</taxon>
    </lineage>
</organism>
<evidence type="ECO:0000256" key="1">
    <source>
        <dbReference type="SAM" id="MobiDB-lite"/>
    </source>
</evidence>
<evidence type="ECO:0000313" key="3">
    <source>
        <dbReference type="Proteomes" id="UP000002770"/>
    </source>
</evidence>
<evidence type="ECO:0000313" key="2">
    <source>
        <dbReference type="EMBL" id="EHL29957.1"/>
    </source>
</evidence>
<dbReference type="InParanoid" id="G9ESH6"/>
<name>G9ESH6_9GAMM</name>
<dbReference type="Proteomes" id="UP000002770">
    <property type="component" value="Unassembled WGS sequence"/>
</dbReference>
<dbReference type="AlphaFoldDB" id="G9ESH6"/>
<dbReference type="OrthoDB" id="5654680at2"/>
<keyword evidence="3" id="KW-1185">Reference proteome</keyword>
<accession>G9ESH6</accession>
<dbReference type="HOGENOM" id="CLU_1179038_0_0_6"/>
<feature type="compositionally biased region" description="Polar residues" evidence="1">
    <location>
        <begin position="224"/>
        <end position="235"/>
    </location>
</feature>
<feature type="compositionally biased region" description="Basic and acidic residues" evidence="1">
    <location>
        <begin position="209"/>
        <end position="223"/>
    </location>
</feature>
<reference evidence="2 3" key="1">
    <citation type="journal article" date="2011" name="BMC Genomics">
        <title>Insight into cross-talk between intra-amoebal pathogens.</title>
        <authorList>
            <person name="Gimenez G."/>
            <person name="Bertelli C."/>
            <person name="Moliner C."/>
            <person name="Robert C."/>
            <person name="Raoult D."/>
            <person name="Fournier P.E."/>
            <person name="Greub G."/>
        </authorList>
    </citation>
    <scope>NUCLEOTIDE SEQUENCE [LARGE SCALE GENOMIC DNA]</scope>
    <source>
        <strain evidence="2 3">LLAP12</strain>
    </source>
</reference>